<keyword evidence="2" id="KW-1185">Reference proteome</keyword>
<dbReference type="AlphaFoldDB" id="A0A1Q6DVJ2"/>
<dbReference type="FunCoup" id="A0A1Q6DVJ2">
    <property type="interactions" value="4"/>
</dbReference>
<sequence>MYRFYNYEGGIYKSNVIEEKIEDLGGYILRKEKHSRELNLLFAVPEEDIDVIKEISDEIKGEIKKRDLIGTEIAVVSPSISRHHLPHPVCDIAERLRREGASTSIISTARGVGRRISQITREEKIMIEEYDAGVFIFGEFEDCILDYKKDILKEIKVPKIVVGGPQIKNLESADTYIGDVGRKTKRMRKTREQRKLDEITNALSECISKKREEIREDPLSVSPIEVKRIVEESGIHEKSDSHSPILLHLDGLRIKLPYDEYKQEVSEIDVYGKKLGEIAELRKSQRETDDIVVKIHTESYLEQVKETKLKVS</sequence>
<dbReference type="Pfam" id="PF04609">
    <property type="entry name" value="MCR_C"/>
    <property type="match status" value="1"/>
</dbReference>
<protein>
    <submittedName>
        <fullName evidence="1">Methyl coenzyme M reductase subunit C-like protein</fullName>
    </submittedName>
</protein>
<proteinExistence type="predicted"/>
<reference evidence="1" key="1">
    <citation type="submission" date="2016-12" db="EMBL/GenBank/DDBJ databases">
        <title>Discovery of methanogenic haloarchaea.</title>
        <authorList>
            <person name="Sorokin D.Y."/>
            <person name="Makarova K.S."/>
            <person name="Abbas B."/>
            <person name="Ferrer M."/>
            <person name="Golyshin P.N."/>
        </authorList>
    </citation>
    <scope>NUCLEOTIDE SEQUENCE [LARGE SCALE GENOMIC DNA]</scope>
    <source>
        <strain evidence="1">HMET1</strain>
    </source>
</reference>
<dbReference type="STRING" id="1903181.BTN85_0882"/>
<evidence type="ECO:0000313" key="1">
    <source>
        <dbReference type="EMBL" id="OKY78391.1"/>
    </source>
</evidence>
<dbReference type="InParanoid" id="A0A1Q6DVJ2"/>
<organism evidence="1 2">
    <name type="scientific">Methanohalarchaeum thermophilum</name>
    <dbReference type="NCBI Taxonomy" id="1903181"/>
    <lineage>
        <taxon>Archaea</taxon>
        <taxon>Methanobacteriati</taxon>
        <taxon>Methanobacteriota</taxon>
        <taxon>Methanonatronarchaeia</taxon>
        <taxon>Methanonatronarchaeales</taxon>
        <taxon>Methanonatronarchaeaceae</taxon>
        <taxon>Candidatus Methanohalarchaeum</taxon>
    </lineage>
</organism>
<accession>A0A1Q6DVJ2</accession>
<gene>
    <name evidence="1" type="ORF">BTN85_0882</name>
</gene>
<dbReference type="Proteomes" id="UP000185744">
    <property type="component" value="Unassembled WGS sequence"/>
</dbReference>
<comment type="caution">
    <text evidence="1">The sequence shown here is derived from an EMBL/GenBank/DDBJ whole genome shotgun (WGS) entry which is preliminary data.</text>
</comment>
<dbReference type="InterPro" id="IPR026327">
    <property type="entry name" value="Me_CoM_Rdtase_prot-C-like"/>
</dbReference>
<dbReference type="PIRSF" id="PIRSF019164">
    <property type="entry name" value="UCP019164"/>
    <property type="match status" value="1"/>
</dbReference>
<evidence type="ECO:0000313" key="2">
    <source>
        <dbReference type="Proteomes" id="UP000185744"/>
    </source>
</evidence>
<dbReference type="InterPro" id="IPR011312">
    <property type="entry name" value="Menthan_mark_7"/>
</dbReference>
<name>A0A1Q6DVJ2_METT1</name>
<dbReference type="EMBL" id="MSDW01000001">
    <property type="protein sequence ID" value="OKY78391.1"/>
    <property type="molecule type" value="Genomic_DNA"/>
</dbReference>